<protein>
    <submittedName>
        <fullName evidence="2">Polyprenol reductase</fullName>
    </submittedName>
</protein>
<evidence type="ECO:0000313" key="1">
    <source>
        <dbReference type="Proteomes" id="UP000095286"/>
    </source>
</evidence>
<name>A0AC35U3R7_9BILA</name>
<organism evidence="1 2">
    <name type="scientific">Rhabditophanes sp. KR3021</name>
    <dbReference type="NCBI Taxonomy" id="114890"/>
    <lineage>
        <taxon>Eukaryota</taxon>
        <taxon>Metazoa</taxon>
        <taxon>Ecdysozoa</taxon>
        <taxon>Nematoda</taxon>
        <taxon>Chromadorea</taxon>
        <taxon>Rhabditida</taxon>
        <taxon>Tylenchina</taxon>
        <taxon>Panagrolaimomorpha</taxon>
        <taxon>Strongyloidoidea</taxon>
        <taxon>Alloionematidae</taxon>
        <taxon>Rhabditophanes</taxon>
    </lineage>
</organism>
<dbReference type="Proteomes" id="UP000095286">
    <property type="component" value="Unplaced"/>
</dbReference>
<evidence type="ECO:0000313" key="2">
    <source>
        <dbReference type="WBParaSite" id="RSKR_0000706650.1"/>
    </source>
</evidence>
<proteinExistence type="predicted"/>
<sequence>MAENFIQVYLALACLAFLPLGCVLFADLKNGYLSFLRPLIFYGKTLSENNWLSTLSVRKSSFYQFYVVGAFLSGTFAIMALAFPAVLQAFSFHLTWFGYTYNPTSREVMVTLLLCFTIHTIRRLYECLFISSYSESRINVAHWIMGILHYTFFPCALVAESSFSTHSSISYTQLFFIFAFVLANYQQHIIARDFANLRKGSDGKVLNFRHKVCLDGLHKLVCCPHYFCEVIIYLAFVGISNFKSSNLIFFFIFVLANQLIAAKTNQIWYKNKFRGNKLVIKRKALIPYVF</sequence>
<accession>A0AC35U3R7</accession>
<dbReference type="WBParaSite" id="RSKR_0000706650.1">
    <property type="protein sequence ID" value="RSKR_0000706650.1"/>
    <property type="gene ID" value="RSKR_0000706650"/>
</dbReference>
<reference evidence="2" key="1">
    <citation type="submission" date="2016-11" db="UniProtKB">
        <authorList>
            <consortium name="WormBaseParasite"/>
        </authorList>
    </citation>
    <scope>IDENTIFICATION</scope>
    <source>
        <strain evidence="2">KR3021</strain>
    </source>
</reference>